<dbReference type="AlphaFoldDB" id="A0AAV1M8S1"/>
<gene>
    <name evidence="1" type="ORF">PARMNEM_LOCUS21874</name>
</gene>
<comment type="caution">
    <text evidence="1">The sequence shown here is derived from an EMBL/GenBank/DDBJ whole genome shotgun (WGS) entry which is preliminary data.</text>
</comment>
<dbReference type="EMBL" id="CAVLGL010000148">
    <property type="protein sequence ID" value="CAK1603509.1"/>
    <property type="molecule type" value="Genomic_DNA"/>
</dbReference>
<sequence length="72" mass="8542">MSVTKKSGDNRWSRRVMEWRPRLGKRSVGRPLTRWSDDQHKVAGRNWMRVTEDRAKWRALGEAYVQQWTAAG</sequence>
<organism evidence="1 2">
    <name type="scientific">Parnassius mnemosyne</name>
    <name type="common">clouded apollo</name>
    <dbReference type="NCBI Taxonomy" id="213953"/>
    <lineage>
        <taxon>Eukaryota</taxon>
        <taxon>Metazoa</taxon>
        <taxon>Ecdysozoa</taxon>
        <taxon>Arthropoda</taxon>
        <taxon>Hexapoda</taxon>
        <taxon>Insecta</taxon>
        <taxon>Pterygota</taxon>
        <taxon>Neoptera</taxon>
        <taxon>Endopterygota</taxon>
        <taxon>Lepidoptera</taxon>
        <taxon>Glossata</taxon>
        <taxon>Ditrysia</taxon>
        <taxon>Papilionoidea</taxon>
        <taxon>Papilionidae</taxon>
        <taxon>Parnassiinae</taxon>
        <taxon>Parnassini</taxon>
        <taxon>Parnassius</taxon>
        <taxon>Driopa</taxon>
    </lineage>
</organism>
<name>A0AAV1M8S1_9NEOP</name>
<reference evidence="1 2" key="1">
    <citation type="submission" date="2023-11" db="EMBL/GenBank/DDBJ databases">
        <authorList>
            <person name="Hedman E."/>
            <person name="Englund M."/>
            <person name="Stromberg M."/>
            <person name="Nyberg Akerstrom W."/>
            <person name="Nylinder S."/>
            <person name="Jareborg N."/>
            <person name="Kallberg Y."/>
            <person name="Kronander E."/>
        </authorList>
    </citation>
    <scope>NUCLEOTIDE SEQUENCE [LARGE SCALE GENOMIC DNA]</scope>
</reference>
<evidence type="ECO:0000313" key="2">
    <source>
        <dbReference type="Proteomes" id="UP001314205"/>
    </source>
</evidence>
<evidence type="ECO:0000313" key="1">
    <source>
        <dbReference type="EMBL" id="CAK1603509.1"/>
    </source>
</evidence>
<protein>
    <submittedName>
        <fullName evidence="1">Uncharacterized protein</fullName>
    </submittedName>
</protein>
<keyword evidence="2" id="KW-1185">Reference proteome</keyword>
<proteinExistence type="predicted"/>
<accession>A0AAV1M8S1</accession>
<dbReference type="Proteomes" id="UP001314205">
    <property type="component" value="Unassembled WGS sequence"/>
</dbReference>